<accession>A0A9N8HBB7</accession>
<protein>
    <submittedName>
        <fullName evidence="1">Uncharacterized protein</fullName>
    </submittedName>
</protein>
<dbReference type="Proteomes" id="UP001153069">
    <property type="component" value="Unassembled WGS sequence"/>
</dbReference>
<name>A0A9N8HBB7_9STRA</name>
<evidence type="ECO:0000313" key="2">
    <source>
        <dbReference type="Proteomes" id="UP001153069"/>
    </source>
</evidence>
<dbReference type="OrthoDB" id="2924818at2759"/>
<sequence length="302" mass="34979">MVPKESSHSNLHPEEDDDDCLIRYFSYGAMCNPTSRGRRSLTSVNQQPAMLVGYTLVFSNGTGNVIRQTTKSQEEQPTVYGVLMEFHSLKDWDIVVKSESGYRYDVMEADVVPYRMVNSTTMKEEPPIKARFFQFPGTELDAKEKLPSERYLRIVSLGLTHHGVHPRYTQWWKSRPSQPTVEPEDYQTFPTNSCLLLPTISRPEFLERSRKEHLFVMHRTKVIQMLTTTQDNCCAVWLHENAIGKAECLSWGIFLQLYEPNLPPCTTRQDLQEIHHQWAEHELTSFAQGCHCRLEHVMNLSI</sequence>
<evidence type="ECO:0000313" key="1">
    <source>
        <dbReference type="EMBL" id="CAB9503818.1"/>
    </source>
</evidence>
<dbReference type="AlphaFoldDB" id="A0A9N8HBB7"/>
<reference evidence="1" key="1">
    <citation type="submission" date="2020-06" db="EMBL/GenBank/DDBJ databases">
        <authorList>
            <consortium name="Plant Systems Biology data submission"/>
        </authorList>
    </citation>
    <scope>NUCLEOTIDE SEQUENCE</scope>
    <source>
        <strain evidence="1">D6</strain>
    </source>
</reference>
<dbReference type="Gene3D" id="3.10.490.10">
    <property type="entry name" value="Gamma-glutamyl cyclotransferase-like"/>
    <property type="match status" value="1"/>
</dbReference>
<proteinExistence type="predicted"/>
<dbReference type="EMBL" id="CAICTM010000176">
    <property type="protein sequence ID" value="CAB9503818.1"/>
    <property type="molecule type" value="Genomic_DNA"/>
</dbReference>
<keyword evidence="2" id="KW-1185">Reference proteome</keyword>
<gene>
    <name evidence="1" type="ORF">SEMRO_177_G077730.1</name>
</gene>
<comment type="caution">
    <text evidence="1">The sequence shown here is derived from an EMBL/GenBank/DDBJ whole genome shotgun (WGS) entry which is preliminary data.</text>
</comment>
<organism evidence="1 2">
    <name type="scientific">Seminavis robusta</name>
    <dbReference type="NCBI Taxonomy" id="568900"/>
    <lineage>
        <taxon>Eukaryota</taxon>
        <taxon>Sar</taxon>
        <taxon>Stramenopiles</taxon>
        <taxon>Ochrophyta</taxon>
        <taxon>Bacillariophyta</taxon>
        <taxon>Bacillariophyceae</taxon>
        <taxon>Bacillariophycidae</taxon>
        <taxon>Naviculales</taxon>
        <taxon>Naviculaceae</taxon>
        <taxon>Seminavis</taxon>
    </lineage>
</organism>